<evidence type="ECO:0000313" key="2">
    <source>
        <dbReference type="Proteomes" id="UP001282336"/>
    </source>
</evidence>
<proteinExistence type="predicted"/>
<dbReference type="AlphaFoldDB" id="A0AAJ2VTF1"/>
<dbReference type="EMBL" id="JAWXRC010000035">
    <property type="protein sequence ID" value="MDX6032845.1"/>
    <property type="molecule type" value="Genomic_DNA"/>
</dbReference>
<dbReference type="Proteomes" id="UP001282336">
    <property type="component" value="Unassembled WGS sequence"/>
</dbReference>
<gene>
    <name evidence="1" type="ORF">SIL20_15170</name>
</gene>
<reference evidence="1" key="1">
    <citation type="submission" date="2023-11" db="EMBL/GenBank/DDBJ databases">
        <title>Scandinavium wanjuensis sp. nov., isolated from lettuce South Korea.</title>
        <authorList>
            <person name="Park J."/>
            <person name="Park S."/>
            <person name="Oh K.K."/>
            <person name="Cho G.S."/>
            <person name="Franz C.M.A.P."/>
        </authorList>
    </citation>
    <scope>NUCLEOTIDE SEQUENCE</scope>
    <source>
        <strain evidence="1">V105_12</strain>
    </source>
</reference>
<sequence length="83" mass="9798">MKDHFILACQDYFVKQRENAEANRHRRVQRDTVAKESISPRVKALGQHIARRQRKHLPVRIPALNVAEWGQLLRTLEIKRAYA</sequence>
<dbReference type="RefSeq" id="WP_319629327.1">
    <property type="nucleotide sequence ID" value="NZ_JAWXRB010000008.1"/>
</dbReference>
<organism evidence="1 2">
    <name type="scientific">Scandinavium lactucae</name>
    <dbReference type="NCBI Taxonomy" id="3095028"/>
    <lineage>
        <taxon>Bacteria</taxon>
        <taxon>Pseudomonadati</taxon>
        <taxon>Pseudomonadota</taxon>
        <taxon>Gammaproteobacteria</taxon>
        <taxon>Enterobacterales</taxon>
        <taxon>Enterobacteriaceae</taxon>
        <taxon>Scandinavium</taxon>
    </lineage>
</organism>
<evidence type="ECO:0000313" key="1">
    <source>
        <dbReference type="EMBL" id="MDX6032845.1"/>
    </source>
</evidence>
<name>A0AAJ2VTF1_9ENTR</name>
<accession>A0AAJ2VTF1</accession>
<comment type="caution">
    <text evidence="1">The sequence shown here is derived from an EMBL/GenBank/DDBJ whole genome shotgun (WGS) entry which is preliminary data.</text>
</comment>
<protein>
    <submittedName>
        <fullName evidence="1">Uncharacterized protein</fullName>
    </submittedName>
</protein>